<accession>A0A4U7BPL2</accession>
<evidence type="ECO:0000313" key="3">
    <source>
        <dbReference type="Proteomes" id="UP000310353"/>
    </source>
</evidence>
<keyword evidence="3" id="KW-1185">Reference proteome</keyword>
<feature type="compositionally biased region" description="Polar residues" evidence="1">
    <location>
        <begin position="50"/>
        <end position="62"/>
    </location>
</feature>
<dbReference type="EMBL" id="NXMA01000018">
    <property type="protein sequence ID" value="TKX30037.1"/>
    <property type="molecule type" value="Genomic_DNA"/>
</dbReference>
<name>A0A4U7BPL2_9BACT</name>
<gene>
    <name evidence="2" type="ORF">CQA76_08055</name>
</gene>
<feature type="region of interest" description="Disordered" evidence="1">
    <location>
        <begin position="41"/>
        <end position="62"/>
    </location>
</feature>
<dbReference type="Proteomes" id="UP000310353">
    <property type="component" value="Unassembled WGS sequence"/>
</dbReference>
<comment type="caution">
    <text evidence="2">The sequence shown here is derived from an EMBL/GenBank/DDBJ whole genome shotgun (WGS) entry which is preliminary data.</text>
</comment>
<sequence>MSNQKSDYNGILNLAMESYSADTFRQVAIQFKKDKEEYLKKTQDNKNNEKNNISVSHLQKAK</sequence>
<dbReference type="AlphaFoldDB" id="A0A4U7BPL2"/>
<evidence type="ECO:0000313" key="2">
    <source>
        <dbReference type="EMBL" id="TKX30037.1"/>
    </source>
</evidence>
<reference evidence="2 3" key="1">
    <citation type="submission" date="2018-05" db="EMBL/GenBank/DDBJ databases">
        <title>Novel Campyloabacter and Helicobacter Species and Strains.</title>
        <authorList>
            <person name="Mannion A.J."/>
            <person name="Shen Z."/>
            <person name="Fox J.G."/>
        </authorList>
    </citation>
    <scope>NUCLEOTIDE SEQUENCE [LARGE SCALE GENOMIC DNA]</scope>
    <source>
        <strain evidence="3">MIT17-670</strain>
    </source>
</reference>
<protein>
    <submittedName>
        <fullName evidence="2">Uncharacterized protein</fullName>
    </submittedName>
</protein>
<organism evidence="2 3">
    <name type="scientific">Campylobacter aviculae</name>
    <dbReference type="NCBI Taxonomy" id="2510190"/>
    <lineage>
        <taxon>Bacteria</taxon>
        <taxon>Pseudomonadati</taxon>
        <taxon>Campylobacterota</taxon>
        <taxon>Epsilonproteobacteria</taxon>
        <taxon>Campylobacterales</taxon>
        <taxon>Campylobacteraceae</taxon>
        <taxon>Campylobacter</taxon>
    </lineage>
</organism>
<proteinExistence type="predicted"/>
<evidence type="ECO:0000256" key="1">
    <source>
        <dbReference type="SAM" id="MobiDB-lite"/>
    </source>
</evidence>
<dbReference type="RefSeq" id="WP_137622881.1">
    <property type="nucleotide sequence ID" value="NZ_NXMA01000018.1"/>
</dbReference>